<dbReference type="InterPro" id="IPR013520">
    <property type="entry name" value="Ribonucl_H"/>
</dbReference>
<dbReference type="InterPro" id="IPR000305">
    <property type="entry name" value="GIY-YIG_endonuc"/>
</dbReference>
<organism evidence="4 5">
    <name type="scientific">Confluentibacter flavum</name>
    <dbReference type="NCBI Taxonomy" id="1909700"/>
    <lineage>
        <taxon>Bacteria</taxon>
        <taxon>Pseudomonadati</taxon>
        <taxon>Bacteroidota</taxon>
        <taxon>Flavobacteriia</taxon>
        <taxon>Flavobacteriales</taxon>
        <taxon>Flavobacteriaceae</taxon>
        <taxon>Confluentibacter</taxon>
    </lineage>
</organism>
<dbReference type="SMART" id="SM00465">
    <property type="entry name" value="GIYc"/>
    <property type="match status" value="1"/>
</dbReference>
<dbReference type="Pfam" id="PF00929">
    <property type="entry name" value="RNase_T"/>
    <property type="match status" value="1"/>
</dbReference>
<dbReference type="GO" id="GO:0003676">
    <property type="term" value="F:nucleic acid binding"/>
    <property type="evidence" value="ECO:0007669"/>
    <property type="project" value="InterPro"/>
</dbReference>
<comment type="function">
    <text evidence="1">DNA polymerase III is a complex, multichain enzyme responsible for most of the replicative synthesis in bacteria. The epsilon subunit contain the editing function and is a proofreading 3'-5' exonuclease.</text>
</comment>
<dbReference type="CDD" id="cd06127">
    <property type="entry name" value="DEDDh"/>
    <property type="match status" value="1"/>
</dbReference>
<dbReference type="SUPFAM" id="SSF53098">
    <property type="entry name" value="Ribonuclease H-like"/>
    <property type="match status" value="1"/>
</dbReference>
<dbReference type="PANTHER" id="PTHR30231">
    <property type="entry name" value="DNA POLYMERASE III SUBUNIT EPSILON"/>
    <property type="match status" value="1"/>
</dbReference>
<dbReference type="PANTHER" id="PTHR30231:SF37">
    <property type="entry name" value="EXODEOXYRIBONUCLEASE 10"/>
    <property type="match status" value="1"/>
</dbReference>
<sequence length="459" mass="52453">MMYTIVDIETTGQGNKITEISIFKYDGSRVIDEFTSLVNPESYIPDYITALTGIDNLMVANSPTFSEIAQNIIAITQGTIFVAHSVNFDYNVIRNEFKAIGIDFTRRKLCTVRLSRKLIPGHTSYSLGKICHALDIDINGRHRARGDAEATVILFERLLHTEDSETVFNDFLKKSSKEATLPPHLPSAVFNAIPNEAGIYYFKNKKGKVIYVGKAKDLKKRVLGHFYIKSEKELNLCRETAHIDFELSGSELIALLMEDTAIKHYFPEYNQASKRTPKAYAIFRFEDRHGIIHLAYNTLKASPNPLLTFYNITDCRQFLERLCIQFELCPKYCHLQEGVAQCSHYFITSCKGICVENEPVDDYNIRVQNAIKHTIENSRDVIIKEKGRHPEEEAFVLIKNSVYLGYGFIDSSEQITTHEALEAYLVPQKNNVDVQKILRSYLFNSSHKPTIVDFYPNPF</sequence>
<keyword evidence="5" id="KW-1185">Reference proteome</keyword>
<feature type="domain" description="GIY-YIG" evidence="3">
    <location>
        <begin position="195"/>
        <end position="271"/>
    </location>
</feature>
<comment type="caution">
    <text evidence="4">The sequence shown here is derived from an EMBL/GenBank/DDBJ whole genome shotgun (WGS) entry which is preliminary data.</text>
</comment>
<dbReference type="Pfam" id="PF01541">
    <property type="entry name" value="GIY-YIG"/>
    <property type="match status" value="1"/>
</dbReference>
<dbReference type="OrthoDB" id="9803913at2"/>
<dbReference type="GO" id="GO:0008408">
    <property type="term" value="F:3'-5' exonuclease activity"/>
    <property type="evidence" value="ECO:0007669"/>
    <property type="project" value="TreeGrafter"/>
</dbReference>
<protein>
    <submittedName>
        <fullName evidence="4">DNA polymerase III subunit epsilon</fullName>
    </submittedName>
</protein>
<name>A0A2N3HH08_9FLAO</name>
<dbReference type="InterPro" id="IPR012337">
    <property type="entry name" value="RNaseH-like_sf"/>
</dbReference>
<reference evidence="4 5" key="1">
    <citation type="submission" date="2017-12" db="EMBL/GenBank/DDBJ databases">
        <title>Confluentibacter flavum sp. nov., isolated from the saline lake.</title>
        <authorList>
            <person name="Yu L."/>
        </authorList>
    </citation>
    <scope>NUCLEOTIDE SEQUENCE [LARGE SCALE GENOMIC DNA]</scope>
    <source>
        <strain evidence="4 5">3B</strain>
    </source>
</reference>
<dbReference type="SUPFAM" id="SSF82771">
    <property type="entry name" value="GIY-YIG endonuclease"/>
    <property type="match status" value="1"/>
</dbReference>
<evidence type="ECO:0000256" key="1">
    <source>
        <dbReference type="ARBA" id="ARBA00025483"/>
    </source>
</evidence>
<dbReference type="InterPro" id="IPR035901">
    <property type="entry name" value="GIY-YIG_endonuc_sf"/>
</dbReference>
<dbReference type="Gene3D" id="3.30.420.10">
    <property type="entry name" value="Ribonuclease H-like superfamily/Ribonuclease H"/>
    <property type="match status" value="1"/>
</dbReference>
<dbReference type="RefSeq" id="WP_106660479.1">
    <property type="nucleotide sequence ID" value="NZ_PJEO01000051.1"/>
</dbReference>
<dbReference type="GO" id="GO:0045004">
    <property type="term" value="P:DNA replication proofreading"/>
    <property type="evidence" value="ECO:0007669"/>
    <property type="project" value="TreeGrafter"/>
</dbReference>
<accession>A0A2N3HH08</accession>
<dbReference type="CDD" id="cd10434">
    <property type="entry name" value="GIY-YIG_UvrC_Cho"/>
    <property type="match status" value="1"/>
</dbReference>
<dbReference type="Proteomes" id="UP000233435">
    <property type="component" value="Unassembled WGS sequence"/>
</dbReference>
<comment type="subunit">
    <text evidence="2">DNA polymerase III contains a core (composed of alpha, epsilon and theta chains) that associates with a tau subunit. This core dimerizes to form the POLIII' complex. PolIII' associates with the gamma complex (composed of gamma, delta, delta', psi and chi chains) and with the beta chain to form the complete DNA polymerase III complex.</text>
</comment>
<dbReference type="EMBL" id="PJEO01000051">
    <property type="protein sequence ID" value="PKQ44194.1"/>
    <property type="molecule type" value="Genomic_DNA"/>
</dbReference>
<proteinExistence type="predicted"/>
<dbReference type="GO" id="GO:0005829">
    <property type="term" value="C:cytosol"/>
    <property type="evidence" value="ECO:0007669"/>
    <property type="project" value="TreeGrafter"/>
</dbReference>
<evidence type="ECO:0000259" key="3">
    <source>
        <dbReference type="PROSITE" id="PS50164"/>
    </source>
</evidence>
<dbReference type="InterPro" id="IPR036397">
    <property type="entry name" value="RNaseH_sf"/>
</dbReference>
<evidence type="ECO:0000256" key="2">
    <source>
        <dbReference type="ARBA" id="ARBA00026073"/>
    </source>
</evidence>
<dbReference type="FunFam" id="3.30.420.10:FF:000045">
    <property type="entry name" value="3'-5' exonuclease DinG"/>
    <property type="match status" value="1"/>
</dbReference>
<evidence type="ECO:0000313" key="4">
    <source>
        <dbReference type="EMBL" id="PKQ44194.1"/>
    </source>
</evidence>
<gene>
    <name evidence="4" type="ORF">CSW08_13915</name>
</gene>
<dbReference type="InterPro" id="IPR047296">
    <property type="entry name" value="GIY-YIG_UvrC_Cho"/>
</dbReference>
<dbReference type="GO" id="GO:0006289">
    <property type="term" value="P:nucleotide-excision repair"/>
    <property type="evidence" value="ECO:0007669"/>
    <property type="project" value="InterPro"/>
</dbReference>
<evidence type="ECO:0000313" key="5">
    <source>
        <dbReference type="Proteomes" id="UP000233435"/>
    </source>
</evidence>
<dbReference type="AlphaFoldDB" id="A0A2N3HH08"/>
<dbReference type="SMART" id="SM00479">
    <property type="entry name" value="EXOIII"/>
    <property type="match status" value="1"/>
</dbReference>
<dbReference type="Gene3D" id="3.40.1440.10">
    <property type="entry name" value="GIY-YIG endonuclease"/>
    <property type="match status" value="1"/>
</dbReference>
<dbReference type="PROSITE" id="PS50164">
    <property type="entry name" value="GIY_YIG"/>
    <property type="match status" value="1"/>
</dbReference>